<dbReference type="KEGG" id="twh:TWT_701"/>
<dbReference type="GO" id="GO:0016887">
    <property type="term" value="F:ATP hydrolysis activity"/>
    <property type="evidence" value="ECO:0007669"/>
    <property type="project" value="InterPro"/>
</dbReference>
<dbReference type="InterPro" id="IPR022399">
    <property type="entry name" value="TadA-like_ATPase"/>
</dbReference>
<keyword evidence="4" id="KW-1185">Reference proteome</keyword>
<dbReference type="CDD" id="cd01130">
    <property type="entry name" value="VirB11-like_ATPase"/>
    <property type="match status" value="1"/>
</dbReference>
<dbReference type="EMBL" id="AE014184">
    <property type="protein sequence ID" value="AAO44798.1"/>
    <property type="molecule type" value="Genomic_DNA"/>
</dbReference>
<evidence type="ECO:0000313" key="4">
    <source>
        <dbReference type="Proteomes" id="UP000002200"/>
    </source>
</evidence>
<accession>Q83MR1</accession>
<evidence type="ECO:0000256" key="1">
    <source>
        <dbReference type="ARBA" id="ARBA00006611"/>
    </source>
</evidence>
<dbReference type="InterPro" id="IPR027417">
    <property type="entry name" value="P-loop_NTPase"/>
</dbReference>
<dbReference type="Gene3D" id="3.30.450.370">
    <property type="match status" value="1"/>
</dbReference>
<dbReference type="NCBIfam" id="TIGR03819">
    <property type="entry name" value="heli_sec_ATPase"/>
    <property type="match status" value="1"/>
</dbReference>
<dbReference type="PANTHER" id="PTHR30486">
    <property type="entry name" value="TWITCHING MOTILITY PROTEIN PILT"/>
    <property type="match status" value="1"/>
</dbReference>
<dbReference type="InterPro" id="IPR050921">
    <property type="entry name" value="T4SS_GSP_E_ATPase"/>
</dbReference>
<dbReference type="SUPFAM" id="SSF52540">
    <property type="entry name" value="P-loop containing nucleoside triphosphate hydrolases"/>
    <property type="match status" value="1"/>
</dbReference>
<dbReference type="Proteomes" id="UP000002200">
    <property type="component" value="Chromosome"/>
</dbReference>
<dbReference type="InterPro" id="IPR001482">
    <property type="entry name" value="T2SS/T4SS_dom"/>
</dbReference>
<name>Q83MR1_TROWT</name>
<dbReference type="Gene3D" id="3.40.50.300">
    <property type="entry name" value="P-loop containing nucleotide triphosphate hydrolases"/>
    <property type="match status" value="1"/>
</dbReference>
<dbReference type="AlphaFoldDB" id="Q83MR1"/>
<gene>
    <name evidence="3" type="ordered locus">TWT_701</name>
</gene>
<protein>
    <submittedName>
        <fullName evidence="3">Putative type II/type IV pathway secretion protein</fullName>
    </submittedName>
</protein>
<dbReference type="PANTHER" id="PTHR30486:SF6">
    <property type="entry name" value="TYPE IV PILUS RETRACTATION ATPASE PILT"/>
    <property type="match status" value="1"/>
</dbReference>
<dbReference type="STRING" id="203267.TWT_701"/>
<dbReference type="eggNOG" id="COG4962">
    <property type="taxonomic scope" value="Bacteria"/>
</dbReference>
<feature type="domain" description="Bacterial type II secretion system protein E" evidence="2">
    <location>
        <begin position="47"/>
        <end position="306"/>
    </location>
</feature>
<proteinExistence type="inferred from homology"/>
<dbReference type="HOGENOM" id="CLU_005379_8_3_11"/>
<comment type="similarity">
    <text evidence="1">Belongs to the GSP E family.</text>
</comment>
<dbReference type="Pfam" id="PF00437">
    <property type="entry name" value="T2SSE"/>
    <property type="match status" value="1"/>
</dbReference>
<organism evidence="3 4">
    <name type="scientific">Tropheryma whipplei (strain Twist)</name>
    <name type="common">Whipple's bacillus</name>
    <dbReference type="NCBI Taxonomy" id="203267"/>
    <lineage>
        <taxon>Bacteria</taxon>
        <taxon>Bacillati</taxon>
        <taxon>Actinomycetota</taxon>
        <taxon>Actinomycetes</taxon>
        <taxon>Micrococcales</taxon>
        <taxon>Tropherymataceae</taxon>
        <taxon>Tropheryma</taxon>
    </lineage>
</organism>
<reference evidence="3 4" key="1">
    <citation type="journal article" date="2003" name="Genome Res.">
        <title>Tropheryma whipplei twist: a human pathogenic Actinobacteria with a reduced genome.</title>
        <authorList>
            <person name="Raoult D."/>
            <person name="Ogata H."/>
            <person name="Audic S."/>
            <person name="Robert C."/>
            <person name="Suhre K."/>
            <person name="Drancourt M."/>
            <person name="Claverie J.-M."/>
        </authorList>
    </citation>
    <scope>NUCLEOTIDE SEQUENCE [LARGE SCALE GENOMIC DNA]</scope>
    <source>
        <strain evidence="3 4">Twist</strain>
    </source>
</reference>
<evidence type="ECO:0000313" key="3">
    <source>
        <dbReference type="EMBL" id="AAO44798.1"/>
    </source>
</evidence>
<evidence type="ECO:0000259" key="2">
    <source>
        <dbReference type="Pfam" id="PF00437"/>
    </source>
</evidence>
<sequence>MRCMNKFFLPTPSSRAQRLLDSMCNLEPSFPVSQTARRGMSDSSWGQLSPLISDPTVTDIFVNGDRGVWVDRGCGPVREDKFSFTSQQIHELIIRLISLGNRHIDEATPCVDVRLHGGVRVHAVLPPVSTIGPLLSVRLPSLKPITLEDLKNSGFFNGKSMDYSDWLTRQVLERKNILITGAAGTGKTTLLSALLREVPENERIIVIEDVAEINIVHPHVISLEARQANSEGAGEISLITLLKNALRMRPDRLVLGECRGGEIRELFSALNTGHNGGSGTLHANSLLDVPARLEAMCALADMTASSTARQAFSAIDIIVHLEQSHGARRISAIGCLAIEDNRLKVNELSCTEL</sequence>